<dbReference type="PANTHER" id="PTHR24373">
    <property type="entry name" value="SLIT RELATED LEUCINE-RICH REPEAT NEURONAL PROTEIN"/>
    <property type="match status" value="1"/>
</dbReference>
<feature type="signal peptide" evidence="4">
    <location>
        <begin position="1"/>
        <end position="16"/>
    </location>
</feature>
<keyword evidence="1" id="KW-0433">Leucine-rich repeat</keyword>
<dbReference type="SMART" id="SM00369">
    <property type="entry name" value="LRR_TYP"/>
    <property type="match status" value="7"/>
</dbReference>
<dbReference type="Pfam" id="PF13306">
    <property type="entry name" value="LRR_5"/>
    <property type="match status" value="3"/>
</dbReference>
<proteinExistence type="predicted"/>
<evidence type="ECO:0000256" key="3">
    <source>
        <dbReference type="ARBA" id="ARBA00022737"/>
    </source>
</evidence>
<dbReference type="Gene3D" id="3.80.10.10">
    <property type="entry name" value="Ribonuclease Inhibitor"/>
    <property type="match status" value="3"/>
</dbReference>
<dbReference type="OrthoDB" id="6494448at2759"/>
<name>A0A7R9LML5_9ACAR</name>
<reference evidence="5" key="1">
    <citation type="submission" date="2020-11" db="EMBL/GenBank/DDBJ databases">
        <authorList>
            <person name="Tran Van P."/>
        </authorList>
    </citation>
    <scope>NUCLEOTIDE SEQUENCE</scope>
</reference>
<dbReference type="AlphaFoldDB" id="A0A7R9LML5"/>
<keyword evidence="6" id="KW-1185">Reference proteome</keyword>
<dbReference type="EMBL" id="OC916477">
    <property type="protein sequence ID" value="CAD7644396.1"/>
    <property type="molecule type" value="Genomic_DNA"/>
</dbReference>
<evidence type="ECO:0000313" key="6">
    <source>
        <dbReference type="Proteomes" id="UP000728032"/>
    </source>
</evidence>
<organism evidence="5">
    <name type="scientific">Oppiella nova</name>
    <dbReference type="NCBI Taxonomy" id="334625"/>
    <lineage>
        <taxon>Eukaryota</taxon>
        <taxon>Metazoa</taxon>
        <taxon>Ecdysozoa</taxon>
        <taxon>Arthropoda</taxon>
        <taxon>Chelicerata</taxon>
        <taxon>Arachnida</taxon>
        <taxon>Acari</taxon>
        <taxon>Acariformes</taxon>
        <taxon>Sarcoptiformes</taxon>
        <taxon>Oribatida</taxon>
        <taxon>Brachypylina</taxon>
        <taxon>Oppioidea</taxon>
        <taxon>Oppiidae</taxon>
        <taxon>Oppiella</taxon>
    </lineage>
</organism>
<keyword evidence="3" id="KW-0677">Repeat</keyword>
<dbReference type="InterPro" id="IPR032675">
    <property type="entry name" value="LRR_dom_sf"/>
</dbReference>
<feature type="chain" id="PRO_5036403500" evidence="4">
    <location>
        <begin position="17"/>
        <end position="1139"/>
    </location>
</feature>
<dbReference type="InterPro" id="IPR026906">
    <property type="entry name" value="LRR_5"/>
</dbReference>
<evidence type="ECO:0000256" key="4">
    <source>
        <dbReference type="SAM" id="SignalP"/>
    </source>
</evidence>
<dbReference type="InterPro" id="IPR003591">
    <property type="entry name" value="Leu-rich_rpt_typical-subtyp"/>
</dbReference>
<protein>
    <submittedName>
        <fullName evidence="5">Uncharacterized protein</fullName>
    </submittedName>
</protein>
<dbReference type="InterPro" id="IPR050328">
    <property type="entry name" value="Dev_Immune_Receptor"/>
</dbReference>
<feature type="non-terminal residue" evidence="5">
    <location>
        <position position="1"/>
    </location>
</feature>
<evidence type="ECO:0000256" key="1">
    <source>
        <dbReference type="ARBA" id="ARBA00022614"/>
    </source>
</evidence>
<evidence type="ECO:0000256" key="2">
    <source>
        <dbReference type="ARBA" id="ARBA00022729"/>
    </source>
</evidence>
<sequence length="1139" mass="127297">MNASIILLSIVTLVNGCKEYCNDIIKDDIAPCTCRDGRIRCVTIDDVNLDSVFKYIADDIPYGTREYESFELESSYITTLDTTVFHGLLFKQFIFTSCSKLTCISPTAFIGQESTTIFTAENTPFSSPVTATCDLFSALSTLTNVTQINIVNHRIPQIPDNAFNDNMGVLENLRTIDLHGTGSLGTIINVGKNAFSTLKNLNMVNLSNQKIVAINDSAFQFPQANWDHITINLEHNRLNDSSFGSHVFPTNKVTTLMLAGNMDLTYLPEGVYMWLVDNKVTMKLNQKLLNAMGKDGNALLNHTHRQTDVAPPAANACMDVDEIDLDEVFALLAEGFPYGSQQYESFELTSNYVTKLDPAQFHGIRFKEVKAYNETCDLFGALSTLINVEEIMITGSEITVIPDNAFNDRMRVLDSLRAIDFGGSQTPGHIGWVGKNVFSTLRNLNKVDLSNQMITEIGDQAFQFPRAQWDYIIINLDHNQLIGQGFGSHVFPINKVTMLMLRYNGKLHYLPEKAFRNFFEQTGHDISTCDVLDDKMDLDRNNLWLVDDSDKLNLRKKLLHFMWQNGRELLNHTHDEIDKDLPLDYANVFQTLFWSSTSASDYCPDPADILPCTCYNNHIKCVATTEELDLDSFFDVLAHVTNDTLYYKSFELVDTAITYLPPAAFHGVQFGELKFTGCSKLQCVDPRAFEGLLFVYYRGVDPPNSTCNLFAALSTLTNVETINIVGSELTVIPDNAFNHNTGALTKLKTIDFGGRQTKGKIYKLGKRAFSTLKNLELIDLSHQDINKILDYSFEFPDSSPNTSMTINLESNFLYSYSFGKDVFLSNKFTQLKFGGNPYLHALPETGFHEFFGEKSHANNTCDLIGDLLAIDVRNQWLVRYKVKLGLNRKLLFAVGMDGKNLLNHTEQEMSGNPPITEAPGSVQVNNLTLILTVIALTNACDYCPNPDDFAPCTCNNDIIKCVDTTGELDLDDRFSQLAQGAPYGSRYYTAFQLESSEITRLPASVFHGIQFGELRFIGCPKLECVDPMAFAGLGPRINRFTAELTNFSTPVNSTCDLFSALSTLTNVETISITGSEIITIPENAFNDRMGVLVNLHTVDFGGRQTKGKIGTVGKNAFSTLTIAYLLAYINYYCTDVSRW</sequence>
<dbReference type="EMBL" id="CAJPVJ010001652">
    <property type="protein sequence ID" value="CAG2165101.1"/>
    <property type="molecule type" value="Genomic_DNA"/>
</dbReference>
<dbReference type="Proteomes" id="UP000728032">
    <property type="component" value="Unassembled WGS sequence"/>
</dbReference>
<evidence type="ECO:0000313" key="5">
    <source>
        <dbReference type="EMBL" id="CAD7644396.1"/>
    </source>
</evidence>
<accession>A0A7R9LML5</accession>
<gene>
    <name evidence="5" type="ORF">ONB1V03_LOCUS4647</name>
</gene>
<keyword evidence="2 4" id="KW-0732">Signal</keyword>
<dbReference type="PANTHER" id="PTHR24373:SF275">
    <property type="entry name" value="TIR DOMAIN-CONTAINING PROTEIN"/>
    <property type="match status" value="1"/>
</dbReference>
<dbReference type="SUPFAM" id="SSF52058">
    <property type="entry name" value="L domain-like"/>
    <property type="match status" value="1"/>
</dbReference>